<evidence type="ECO:0000259" key="1">
    <source>
        <dbReference type="Pfam" id="PF03372"/>
    </source>
</evidence>
<dbReference type="GO" id="GO:0004527">
    <property type="term" value="F:exonuclease activity"/>
    <property type="evidence" value="ECO:0007669"/>
    <property type="project" value="UniProtKB-KW"/>
</dbReference>
<feature type="domain" description="Endonuclease/exonuclease/phosphatase" evidence="1">
    <location>
        <begin position="6"/>
        <end position="232"/>
    </location>
</feature>
<evidence type="ECO:0000313" key="2">
    <source>
        <dbReference type="EMBL" id="PPK95282.1"/>
    </source>
</evidence>
<comment type="caution">
    <text evidence="2">The sequence shown here is derived from an EMBL/GenBank/DDBJ whole genome shotgun (WGS) entry which is preliminary data.</text>
</comment>
<reference evidence="2 3" key="1">
    <citation type="submission" date="2018-02" db="EMBL/GenBank/DDBJ databases">
        <title>Genomic Encyclopedia of Archaeal and Bacterial Type Strains, Phase II (KMG-II): from individual species to whole genera.</title>
        <authorList>
            <person name="Goeker M."/>
        </authorList>
    </citation>
    <scope>NUCLEOTIDE SEQUENCE [LARGE SCALE GENOMIC DNA]</scope>
    <source>
        <strain evidence="2 3">DSM 22857</strain>
    </source>
</reference>
<dbReference type="InterPro" id="IPR036691">
    <property type="entry name" value="Endo/exonu/phosph_ase_sf"/>
</dbReference>
<accession>A0A2S6IM18</accession>
<keyword evidence="2" id="KW-0269">Exonuclease</keyword>
<protein>
    <submittedName>
        <fullName evidence="2">Endonuclease/exonuclease/phosphatase family metal-dependent hydrolase</fullName>
    </submittedName>
</protein>
<gene>
    <name evidence="2" type="ORF">CLV92_106103</name>
</gene>
<sequence length="245" mass="25775">MPLRVLSYNVHELADDTAALARVLLAAAPDVVCLQEAPTRLLTASRLQDLAAATGLWVCAAGRAGAGAALLVSGRVDVRDAQVRALPVPLLRRGVPVRRRGWAEALVRVLGPQGWSQPVGVRSVHLGLDPAERLDHCWRLAAQDDTGSSLLATAGERVVVAGDLNEEPDGAAQRFLRSRLTDPLGEAPRPATFSARRPRRRIDAVLLGPGLAVADAGEVAAAEADLVVASDHRPVRVDLLVPAAG</sequence>
<dbReference type="Gene3D" id="3.60.10.10">
    <property type="entry name" value="Endonuclease/exonuclease/phosphatase"/>
    <property type="match status" value="1"/>
</dbReference>
<dbReference type="AlphaFoldDB" id="A0A2S6IM18"/>
<dbReference type="SUPFAM" id="SSF56219">
    <property type="entry name" value="DNase I-like"/>
    <property type="match status" value="1"/>
</dbReference>
<keyword evidence="2" id="KW-0378">Hydrolase</keyword>
<evidence type="ECO:0000313" key="3">
    <source>
        <dbReference type="Proteomes" id="UP000239485"/>
    </source>
</evidence>
<keyword evidence="2" id="KW-0255">Endonuclease</keyword>
<proteinExistence type="predicted"/>
<name>A0A2S6IM18_9ACTN</name>
<dbReference type="EMBL" id="PTJD01000006">
    <property type="protein sequence ID" value="PPK95282.1"/>
    <property type="molecule type" value="Genomic_DNA"/>
</dbReference>
<dbReference type="GO" id="GO:0004519">
    <property type="term" value="F:endonuclease activity"/>
    <property type="evidence" value="ECO:0007669"/>
    <property type="project" value="UniProtKB-KW"/>
</dbReference>
<dbReference type="Pfam" id="PF03372">
    <property type="entry name" value="Exo_endo_phos"/>
    <property type="match status" value="1"/>
</dbReference>
<keyword evidence="2" id="KW-0540">Nuclease</keyword>
<dbReference type="Proteomes" id="UP000239485">
    <property type="component" value="Unassembled WGS sequence"/>
</dbReference>
<organism evidence="2 3">
    <name type="scientific">Kineococcus xinjiangensis</name>
    <dbReference type="NCBI Taxonomy" id="512762"/>
    <lineage>
        <taxon>Bacteria</taxon>
        <taxon>Bacillati</taxon>
        <taxon>Actinomycetota</taxon>
        <taxon>Actinomycetes</taxon>
        <taxon>Kineosporiales</taxon>
        <taxon>Kineosporiaceae</taxon>
        <taxon>Kineococcus</taxon>
    </lineage>
</organism>
<dbReference type="InterPro" id="IPR005135">
    <property type="entry name" value="Endo/exonuclease/phosphatase"/>
</dbReference>
<keyword evidence="3" id="KW-1185">Reference proteome</keyword>